<dbReference type="Pfam" id="PF01250">
    <property type="entry name" value="Ribosomal_S6"/>
    <property type="match status" value="1"/>
</dbReference>
<dbReference type="GO" id="GO:0003735">
    <property type="term" value="F:structural constituent of ribosome"/>
    <property type="evidence" value="ECO:0007669"/>
    <property type="project" value="InterPro"/>
</dbReference>
<dbReference type="NCBIfam" id="TIGR00166">
    <property type="entry name" value="S6"/>
    <property type="match status" value="1"/>
</dbReference>
<organism evidence="8 9">
    <name type="scientific">Porphyromonas levii</name>
    <dbReference type="NCBI Taxonomy" id="28114"/>
    <lineage>
        <taxon>Bacteria</taxon>
        <taxon>Pseudomonadati</taxon>
        <taxon>Bacteroidota</taxon>
        <taxon>Bacteroidia</taxon>
        <taxon>Bacteroidales</taxon>
        <taxon>Porphyromonadaceae</taxon>
        <taxon>Porphyromonas</taxon>
    </lineage>
</organism>
<dbReference type="Gene3D" id="3.30.70.60">
    <property type="match status" value="1"/>
</dbReference>
<name>A0A4Y8WSD8_9PORP</name>
<dbReference type="GO" id="GO:1990904">
    <property type="term" value="C:ribonucleoprotein complex"/>
    <property type="evidence" value="ECO:0007669"/>
    <property type="project" value="UniProtKB-KW"/>
</dbReference>
<dbReference type="GO" id="GO:0006412">
    <property type="term" value="P:translation"/>
    <property type="evidence" value="ECO:0007669"/>
    <property type="project" value="UniProtKB-UniRule"/>
</dbReference>
<keyword evidence="2 6" id="KW-0689">Ribosomal protein</keyword>
<evidence type="ECO:0000256" key="7">
    <source>
        <dbReference type="SAM" id="MobiDB-lite"/>
    </source>
</evidence>
<evidence type="ECO:0000313" key="8">
    <source>
        <dbReference type="EMBL" id="TFH97447.1"/>
    </source>
</evidence>
<protein>
    <recommendedName>
        <fullName evidence="5 6">Small ribosomal subunit protein bS6</fullName>
    </recommendedName>
</protein>
<keyword evidence="3 6" id="KW-0687">Ribonucleoprotein</keyword>
<dbReference type="STRING" id="1122973.GCA_000379925_00652"/>
<comment type="function">
    <text evidence="4 6">Binds together with bS18 to 16S ribosomal RNA.</text>
</comment>
<reference evidence="8 9" key="1">
    <citation type="submission" date="2019-03" db="EMBL/GenBank/DDBJ databases">
        <title>Porphyromonas levii Isolated from the Uterus of Dairy Cows.</title>
        <authorList>
            <person name="Francis A.M."/>
        </authorList>
    </citation>
    <scope>NUCLEOTIDE SEQUENCE [LARGE SCALE GENOMIC DNA]</scope>
    <source>
        <strain evidence="8 9">AF5678</strain>
    </source>
</reference>
<comment type="similarity">
    <text evidence="1 6">Belongs to the bacterial ribosomal protein bS6 family.</text>
</comment>
<dbReference type="RefSeq" id="WP_033408292.1">
    <property type="nucleotide sequence ID" value="NZ_CP197400.1"/>
</dbReference>
<dbReference type="InterPro" id="IPR014717">
    <property type="entry name" value="Transl_elong_EF1B/ribsomal_bS6"/>
</dbReference>
<dbReference type="InterPro" id="IPR035980">
    <property type="entry name" value="Ribosomal_bS6_sf"/>
</dbReference>
<dbReference type="InterPro" id="IPR000529">
    <property type="entry name" value="Ribosomal_bS6"/>
</dbReference>
<dbReference type="OrthoDB" id="9812702at2"/>
<dbReference type="PANTHER" id="PTHR21011">
    <property type="entry name" value="MITOCHONDRIAL 28S RIBOSOMAL PROTEIN S6"/>
    <property type="match status" value="1"/>
</dbReference>
<dbReference type="HAMAP" id="MF_00360">
    <property type="entry name" value="Ribosomal_bS6"/>
    <property type="match status" value="1"/>
</dbReference>
<evidence type="ECO:0000256" key="4">
    <source>
        <dbReference type="ARBA" id="ARBA00035104"/>
    </source>
</evidence>
<keyword evidence="6" id="KW-0699">rRNA-binding</keyword>
<evidence type="ECO:0000256" key="2">
    <source>
        <dbReference type="ARBA" id="ARBA00022980"/>
    </source>
</evidence>
<evidence type="ECO:0000313" key="9">
    <source>
        <dbReference type="Proteomes" id="UP000297225"/>
    </source>
</evidence>
<evidence type="ECO:0000256" key="3">
    <source>
        <dbReference type="ARBA" id="ARBA00023274"/>
    </source>
</evidence>
<evidence type="ECO:0000256" key="1">
    <source>
        <dbReference type="ARBA" id="ARBA00009512"/>
    </source>
</evidence>
<sequence>MNNYETVFILTPDLSADQTKETVDKFVSMITDNGGELVNREEWGMRKLAYPIQAKSTGYYVFVEFKSEPSFISTLEVNYRRDDKVMRFLTFRQDKFAHEYAEKRRRNRKETKAADEVASTTTEEENN</sequence>
<dbReference type="GO" id="GO:0070181">
    <property type="term" value="F:small ribosomal subunit rRNA binding"/>
    <property type="evidence" value="ECO:0007669"/>
    <property type="project" value="TreeGrafter"/>
</dbReference>
<keyword evidence="6" id="KW-0694">RNA-binding</keyword>
<dbReference type="GO" id="GO:0005737">
    <property type="term" value="C:cytoplasm"/>
    <property type="evidence" value="ECO:0007669"/>
    <property type="project" value="UniProtKB-ARBA"/>
</dbReference>
<proteinExistence type="inferred from homology"/>
<dbReference type="InterPro" id="IPR020814">
    <property type="entry name" value="Ribosomal_S6_plastid/chlpt"/>
</dbReference>
<dbReference type="CDD" id="cd00473">
    <property type="entry name" value="bS6"/>
    <property type="match status" value="1"/>
</dbReference>
<evidence type="ECO:0000256" key="6">
    <source>
        <dbReference type="HAMAP-Rule" id="MF_00360"/>
    </source>
</evidence>
<feature type="region of interest" description="Disordered" evidence="7">
    <location>
        <begin position="102"/>
        <end position="127"/>
    </location>
</feature>
<accession>A0A4Y8WSD8</accession>
<dbReference type="AlphaFoldDB" id="A0A4Y8WSD8"/>
<dbReference type="GO" id="GO:0005840">
    <property type="term" value="C:ribosome"/>
    <property type="evidence" value="ECO:0007669"/>
    <property type="project" value="UniProtKB-KW"/>
</dbReference>
<dbReference type="PANTHER" id="PTHR21011:SF1">
    <property type="entry name" value="SMALL RIBOSOMAL SUBUNIT PROTEIN BS6M"/>
    <property type="match status" value="1"/>
</dbReference>
<dbReference type="Proteomes" id="UP000297225">
    <property type="component" value="Unassembled WGS sequence"/>
</dbReference>
<gene>
    <name evidence="6" type="primary">rpsF</name>
    <name evidence="8" type="ORF">E4P47_00270</name>
</gene>
<dbReference type="GeneID" id="66797417"/>
<evidence type="ECO:0000256" key="5">
    <source>
        <dbReference type="ARBA" id="ARBA00035294"/>
    </source>
</evidence>
<comment type="caution">
    <text evidence="8">The sequence shown here is derived from an EMBL/GenBank/DDBJ whole genome shotgun (WGS) entry which is preliminary data.</text>
</comment>
<keyword evidence="9" id="KW-1185">Reference proteome</keyword>
<dbReference type="EMBL" id="SPNC01000002">
    <property type="protein sequence ID" value="TFH97447.1"/>
    <property type="molecule type" value="Genomic_DNA"/>
</dbReference>
<dbReference type="SUPFAM" id="SSF54995">
    <property type="entry name" value="Ribosomal protein S6"/>
    <property type="match status" value="1"/>
</dbReference>